<evidence type="ECO:0000256" key="2">
    <source>
        <dbReference type="ARBA" id="ARBA00023002"/>
    </source>
</evidence>
<feature type="region of interest" description="Disordered" evidence="5">
    <location>
        <begin position="528"/>
        <end position="553"/>
    </location>
</feature>
<dbReference type="EMBL" id="CP114014">
    <property type="protein sequence ID" value="XAY03938.1"/>
    <property type="molecule type" value="Genomic_DNA"/>
</dbReference>
<dbReference type="EC" id="1.14.13.227" evidence="1"/>
<keyword evidence="2 6" id="KW-0560">Oxidoreductase</keyword>
<dbReference type="SUPFAM" id="SSF47240">
    <property type="entry name" value="Ferritin-like"/>
    <property type="match status" value="1"/>
</dbReference>
<evidence type="ECO:0000256" key="3">
    <source>
        <dbReference type="ARBA" id="ARBA00023033"/>
    </source>
</evidence>
<gene>
    <name evidence="6" type="primary">prmA_1</name>
    <name evidence="6" type="ORF">DSM112329_00764</name>
</gene>
<reference evidence="6" key="1">
    <citation type="submission" date="2022-12" db="EMBL/GenBank/DDBJ databases">
        <title>Paraconexibacter alkalitolerans sp. nov. and Baekduia alba sp. nov., isolated from soil and emended description of the genera Paraconexibacter (Chun et al., 2020) and Baekduia (An et al., 2020).</title>
        <authorList>
            <person name="Vieira S."/>
            <person name="Huber K.J."/>
            <person name="Geppert A."/>
            <person name="Wolf J."/>
            <person name="Neumann-Schaal M."/>
            <person name="Muesken M."/>
            <person name="Overmann J."/>
        </authorList>
    </citation>
    <scope>NUCLEOTIDE SEQUENCE</scope>
    <source>
        <strain evidence="6">AEG42_29</strain>
    </source>
</reference>
<sequence length="553" mass="64082">MSSKSKRRSITQTHDRIAQLGWEPTYHDAVPRYPTRYHIPSKSKDPMKQIMREYLPMELEKDDRVYGGHDAAVRADMPNKTHERWLEILKPFLTVTNYAEIGAGRCMSMLIDAIPSNELRNGYHVQYMDEVRHTGMQMALGRWYAKHAPDPGGWNQMQKAMPRDIFTLGGMNFANHFMVGDPIQCAFALQVVAETAFTNVAFVALPDVAARNGDFTLPTTYLSVQSDEARHISNGYATLLTVLQDDRNIPFIERDLQQAWWINHAFLDVFTAVVMEYFSKDRSDDESFLNKWDRWIRDDWYRAYILKMGKLGLDMDPHIFERARERITKGLHHKMAMLAFATWPMHFWKFDGLDEKDFEWFESKYPGWYNEYGFFWEAYRELDDPAEQALLLSGMMSEAPPFCWTCTMPALIDEDMCHRQLHDRTRFYCSKECRWLDESNPGRYVGDRNYFDRFHGQDLADVVQQLEFVRADGKTLMGQPHLREDGKWTIDDLRKIAMTVESPNINTAKAMGLPSGDWSSAYKEGITDATGRNGGPGPVQVRPLDIPLPLTTV</sequence>
<dbReference type="RefSeq" id="WP_354700485.1">
    <property type="nucleotide sequence ID" value="NZ_CP114014.1"/>
</dbReference>
<dbReference type="InterPro" id="IPR012348">
    <property type="entry name" value="RNR-like"/>
</dbReference>
<keyword evidence="3" id="KW-0503">Monooxygenase</keyword>
<evidence type="ECO:0000256" key="1">
    <source>
        <dbReference type="ARBA" id="ARBA00012710"/>
    </source>
</evidence>
<evidence type="ECO:0000256" key="5">
    <source>
        <dbReference type="SAM" id="MobiDB-lite"/>
    </source>
</evidence>
<accession>A0AAU7ARE7</accession>
<protein>
    <recommendedName>
        <fullName evidence="1">propane 2-monooxygenase</fullName>
        <ecNumber evidence="1">1.14.13.227</ecNumber>
    </recommendedName>
</protein>
<comment type="catalytic activity">
    <reaction evidence="4">
        <text>propane + NADH + O2 + H(+) = propan-2-ol + NAD(+) + H2O</text>
        <dbReference type="Rhea" id="RHEA:49992"/>
        <dbReference type="ChEBI" id="CHEBI:15377"/>
        <dbReference type="ChEBI" id="CHEBI:15378"/>
        <dbReference type="ChEBI" id="CHEBI:15379"/>
        <dbReference type="ChEBI" id="CHEBI:17824"/>
        <dbReference type="ChEBI" id="CHEBI:32879"/>
        <dbReference type="ChEBI" id="CHEBI:57540"/>
        <dbReference type="ChEBI" id="CHEBI:57945"/>
        <dbReference type="EC" id="1.14.13.227"/>
    </reaction>
</comment>
<dbReference type="KEGG" id="parq:DSM112329_00764"/>
<dbReference type="InterPro" id="IPR003430">
    <property type="entry name" value="Phenol_Hydrox"/>
</dbReference>
<name>A0AAU7ARE7_9ACTN</name>
<proteinExistence type="predicted"/>
<dbReference type="GO" id="GO:0004497">
    <property type="term" value="F:monooxygenase activity"/>
    <property type="evidence" value="ECO:0007669"/>
    <property type="project" value="UniProtKB-KW"/>
</dbReference>
<dbReference type="AlphaFoldDB" id="A0AAU7ARE7"/>
<organism evidence="6">
    <name type="scientific">Paraconexibacter sp. AEG42_29</name>
    <dbReference type="NCBI Taxonomy" id="2997339"/>
    <lineage>
        <taxon>Bacteria</taxon>
        <taxon>Bacillati</taxon>
        <taxon>Actinomycetota</taxon>
        <taxon>Thermoleophilia</taxon>
        <taxon>Solirubrobacterales</taxon>
        <taxon>Paraconexibacteraceae</taxon>
        <taxon>Paraconexibacter</taxon>
    </lineage>
</organism>
<dbReference type="Gene3D" id="1.10.620.20">
    <property type="entry name" value="Ribonucleotide Reductase, subunit A"/>
    <property type="match status" value="1"/>
</dbReference>
<dbReference type="Pfam" id="PF02332">
    <property type="entry name" value="Phenol_Hydrox"/>
    <property type="match status" value="1"/>
</dbReference>
<evidence type="ECO:0000313" key="6">
    <source>
        <dbReference type="EMBL" id="XAY03938.1"/>
    </source>
</evidence>
<evidence type="ECO:0000256" key="4">
    <source>
        <dbReference type="ARBA" id="ARBA00048941"/>
    </source>
</evidence>
<dbReference type="InterPro" id="IPR009078">
    <property type="entry name" value="Ferritin-like_SF"/>
</dbReference>